<name>A0AAX6T1J1_HETGA</name>
<dbReference type="AlphaFoldDB" id="A0AAX6T1J1"/>
<proteinExistence type="predicted"/>
<evidence type="ECO:0000256" key="1">
    <source>
        <dbReference type="SAM" id="MobiDB-lite"/>
    </source>
</evidence>
<feature type="compositionally biased region" description="Polar residues" evidence="1">
    <location>
        <begin position="1"/>
        <end position="16"/>
    </location>
</feature>
<dbReference type="Proteomes" id="UP000694906">
    <property type="component" value="Unplaced"/>
</dbReference>
<feature type="compositionally biased region" description="Pro residues" evidence="1">
    <location>
        <begin position="76"/>
        <end position="91"/>
    </location>
</feature>
<feature type="region of interest" description="Disordered" evidence="1">
    <location>
        <begin position="1"/>
        <end position="107"/>
    </location>
</feature>
<feature type="compositionally biased region" description="Low complexity" evidence="1">
    <location>
        <begin position="92"/>
        <end position="101"/>
    </location>
</feature>
<sequence>MGTATPSGFPETSPSRVQGGQVLGPSPPPSGPGGQPCPLDTRKPACPHQHEAPPPERQPHRSMPAAPTATLWSPAPWSPSHPRSPPTPAPSGPSSQQRGSSVLPCPPSFPQLALPLLQPWPSDGLRVPRAHQVPLTPGPLHGPHTPQAPPLQSAWKILPCEARPIQSQLPSLSHTCPLSRPPAHCNPLPGLLEPSNEDSKLCVGAVSLPANCELCCLWAAGLPTPAPGDFEGRKSSRPGGGEAAQCFTLRATRRCAPSQPPETPLDASPPCLPRVTMLLRHCLSICWPRPLKRNPLGFTGVELNLQMSESTADP</sequence>
<reference evidence="3" key="1">
    <citation type="submission" date="2025-08" db="UniProtKB">
        <authorList>
            <consortium name="RefSeq"/>
        </authorList>
    </citation>
    <scope>IDENTIFICATION</scope>
</reference>
<dbReference type="GeneID" id="110349672"/>
<feature type="compositionally biased region" description="Basic and acidic residues" evidence="1">
    <location>
        <begin position="40"/>
        <end position="59"/>
    </location>
</feature>
<evidence type="ECO:0000313" key="3">
    <source>
        <dbReference type="RefSeq" id="XP_021115861.1"/>
    </source>
</evidence>
<keyword evidence="2" id="KW-1185">Reference proteome</keyword>
<organism evidence="2 3">
    <name type="scientific">Heterocephalus glaber</name>
    <name type="common">Naked mole rat</name>
    <dbReference type="NCBI Taxonomy" id="10181"/>
    <lineage>
        <taxon>Eukaryota</taxon>
        <taxon>Metazoa</taxon>
        <taxon>Chordata</taxon>
        <taxon>Craniata</taxon>
        <taxon>Vertebrata</taxon>
        <taxon>Euteleostomi</taxon>
        <taxon>Mammalia</taxon>
        <taxon>Eutheria</taxon>
        <taxon>Euarchontoglires</taxon>
        <taxon>Glires</taxon>
        <taxon>Rodentia</taxon>
        <taxon>Hystricomorpha</taxon>
        <taxon>Bathyergidae</taxon>
        <taxon>Heterocephalus</taxon>
    </lineage>
</organism>
<evidence type="ECO:0000313" key="2">
    <source>
        <dbReference type="Proteomes" id="UP000694906"/>
    </source>
</evidence>
<protein>
    <submittedName>
        <fullName evidence="3">Vegetative cell wall protein gp1-like</fullName>
    </submittedName>
</protein>
<gene>
    <name evidence="3" type="primary">LOC110349672</name>
</gene>
<accession>A0AAX6T1J1</accession>
<dbReference type="RefSeq" id="XP_021115861.1">
    <property type="nucleotide sequence ID" value="XM_021260202.1"/>
</dbReference>